<proteinExistence type="predicted"/>
<comment type="caution">
    <text evidence="2">The sequence shown here is derived from an EMBL/GenBank/DDBJ whole genome shotgun (WGS) entry which is preliminary data.</text>
</comment>
<dbReference type="EMBL" id="JZKH01000065">
    <property type="protein sequence ID" value="KJS59544.1"/>
    <property type="molecule type" value="Genomic_DNA"/>
</dbReference>
<dbReference type="RefSeq" id="WP_045701098.1">
    <property type="nucleotide sequence ID" value="NZ_JZKH01000065.1"/>
</dbReference>
<sequence length="62" mass="6896">MSMLDKLKSLLHGHEDQATRGVDKAGDAFNERTGNKYEGQVDTAKQKIDEQLGQQQPPTDQP</sequence>
<protein>
    <submittedName>
        <fullName evidence="2">Kanamycin biosynthetic protein</fullName>
    </submittedName>
</protein>
<feature type="region of interest" description="Disordered" evidence="1">
    <location>
        <begin position="1"/>
        <end position="62"/>
    </location>
</feature>
<reference evidence="2 3" key="1">
    <citation type="submission" date="2015-02" db="EMBL/GenBank/DDBJ databases">
        <authorList>
            <person name="Ju K.-S."/>
            <person name="Doroghazi J.R."/>
            <person name="Metcalf W."/>
        </authorList>
    </citation>
    <scope>NUCLEOTIDE SEQUENCE [LARGE SCALE GENOMIC DNA]</scope>
    <source>
        <strain evidence="2 3">ATCC 31215</strain>
    </source>
</reference>
<dbReference type="OrthoDB" id="5125103at2"/>
<gene>
    <name evidence="2" type="ORF">VM95_26445</name>
</gene>
<organism evidence="2 3">
    <name type="scientific">Streptomyces rubellomurinus (strain ATCC 31215)</name>
    <dbReference type="NCBI Taxonomy" id="359131"/>
    <lineage>
        <taxon>Bacteria</taxon>
        <taxon>Bacillati</taxon>
        <taxon>Actinomycetota</taxon>
        <taxon>Actinomycetes</taxon>
        <taxon>Kitasatosporales</taxon>
        <taxon>Streptomycetaceae</taxon>
        <taxon>Streptomyces</taxon>
    </lineage>
</organism>
<dbReference type="AlphaFoldDB" id="A0A0F2T8J0"/>
<evidence type="ECO:0000313" key="2">
    <source>
        <dbReference type="EMBL" id="KJS59544.1"/>
    </source>
</evidence>
<evidence type="ECO:0000256" key="1">
    <source>
        <dbReference type="SAM" id="MobiDB-lite"/>
    </source>
</evidence>
<feature type="compositionally biased region" description="Basic and acidic residues" evidence="1">
    <location>
        <begin position="1"/>
        <end position="35"/>
    </location>
</feature>
<accession>A0A0F2T8J0</accession>
<name>A0A0F2T8J0_STRR3</name>
<keyword evidence="3" id="KW-1185">Reference proteome</keyword>
<dbReference type="Pfam" id="PF14013">
    <property type="entry name" value="MT0933_antitox"/>
    <property type="match status" value="1"/>
</dbReference>
<dbReference type="InterPro" id="IPR028037">
    <property type="entry name" value="Antitoxin_Rv0909/MT0933"/>
</dbReference>
<dbReference type="Proteomes" id="UP000033699">
    <property type="component" value="Unassembled WGS sequence"/>
</dbReference>
<dbReference type="PATRIC" id="fig|359131.3.peg.6487"/>
<evidence type="ECO:0000313" key="3">
    <source>
        <dbReference type="Proteomes" id="UP000033699"/>
    </source>
</evidence>
<feature type="compositionally biased region" description="Polar residues" evidence="1">
    <location>
        <begin position="52"/>
        <end position="62"/>
    </location>
</feature>